<keyword evidence="3" id="KW-0256">Endoplasmic reticulum</keyword>
<evidence type="ECO:0000256" key="6">
    <source>
        <dbReference type="SAM" id="Phobius"/>
    </source>
</evidence>
<dbReference type="InterPro" id="IPR024512">
    <property type="entry name" value="Ser_palmitoyltrfase_ssu-like"/>
</dbReference>
<sequence>MPSEFYKWLARKRYQYEVTTSLYMLTPTEKFIFNSVLFLLLSLTTIAAFLYLPDHIVTIARRAFYYYAGDENSTVTSVKSIAEPAVETLRTSGQHARQVLGME</sequence>
<evidence type="ECO:0000256" key="4">
    <source>
        <dbReference type="ARBA" id="ARBA00022989"/>
    </source>
</evidence>
<dbReference type="AlphaFoldDB" id="A0A9P4NV64"/>
<evidence type="ECO:0000256" key="3">
    <source>
        <dbReference type="ARBA" id="ARBA00022824"/>
    </source>
</evidence>
<proteinExistence type="predicted"/>
<keyword evidence="4 6" id="KW-1133">Transmembrane helix</keyword>
<evidence type="ECO:0000313" key="8">
    <source>
        <dbReference type="Proteomes" id="UP000800235"/>
    </source>
</evidence>
<keyword evidence="2 6" id="KW-0812">Transmembrane</keyword>
<reference evidence="7" key="1">
    <citation type="journal article" date="2020" name="Stud. Mycol.">
        <title>101 Dothideomycetes genomes: a test case for predicting lifestyles and emergence of pathogens.</title>
        <authorList>
            <person name="Haridas S."/>
            <person name="Albert R."/>
            <person name="Binder M."/>
            <person name="Bloem J."/>
            <person name="Labutti K."/>
            <person name="Salamov A."/>
            <person name="Andreopoulos B."/>
            <person name="Baker S."/>
            <person name="Barry K."/>
            <person name="Bills G."/>
            <person name="Bluhm B."/>
            <person name="Cannon C."/>
            <person name="Castanera R."/>
            <person name="Culley D."/>
            <person name="Daum C."/>
            <person name="Ezra D."/>
            <person name="Gonzalez J."/>
            <person name="Henrissat B."/>
            <person name="Kuo A."/>
            <person name="Liang C."/>
            <person name="Lipzen A."/>
            <person name="Lutzoni F."/>
            <person name="Magnuson J."/>
            <person name="Mondo S."/>
            <person name="Nolan M."/>
            <person name="Ohm R."/>
            <person name="Pangilinan J."/>
            <person name="Park H.-J."/>
            <person name="Ramirez L."/>
            <person name="Alfaro M."/>
            <person name="Sun H."/>
            <person name="Tritt A."/>
            <person name="Yoshinaga Y."/>
            <person name="Zwiers L.-H."/>
            <person name="Turgeon B."/>
            <person name="Goodwin S."/>
            <person name="Spatafora J."/>
            <person name="Crous P."/>
            <person name="Grigoriev I."/>
        </authorList>
    </citation>
    <scope>NUCLEOTIDE SEQUENCE</scope>
    <source>
        <strain evidence="7">CBS 130266</strain>
    </source>
</reference>
<comment type="subcellular location">
    <subcellularLocation>
        <location evidence="1">Endoplasmic reticulum membrane</location>
        <topology evidence="1">Multi-pass membrane protein</topology>
    </subcellularLocation>
</comment>
<feature type="transmembrane region" description="Helical" evidence="6">
    <location>
        <begin position="31"/>
        <end position="52"/>
    </location>
</feature>
<gene>
    <name evidence="7" type="ORF">EJ08DRAFT_585788</name>
</gene>
<dbReference type="OrthoDB" id="202672at2759"/>
<accession>A0A9P4NV64</accession>
<dbReference type="Pfam" id="PF11779">
    <property type="entry name" value="SPT_ssu-like"/>
    <property type="match status" value="1"/>
</dbReference>
<dbReference type="Proteomes" id="UP000800235">
    <property type="component" value="Unassembled WGS sequence"/>
</dbReference>
<evidence type="ECO:0000256" key="2">
    <source>
        <dbReference type="ARBA" id="ARBA00022692"/>
    </source>
</evidence>
<evidence type="ECO:0000313" key="7">
    <source>
        <dbReference type="EMBL" id="KAF2432212.1"/>
    </source>
</evidence>
<comment type="caution">
    <text evidence="7">The sequence shown here is derived from an EMBL/GenBank/DDBJ whole genome shotgun (WGS) entry which is preliminary data.</text>
</comment>
<dbReference type="GO" id="GO:0005789">
    <property type="term" value="C:endoplasmic reticulum membrane"/>
    <property type="evidence" value="ECO:0007669"/>
    <property type="project" value="UniProtKB-SubCell"/>
</dbReference>
<keyword evidence="8" id="KW-1185">Reference proteome</keyword>
<evidence type="ECO:0000256" key="1">
    <source>
        <dbReference type="ARBA" id="ARBA00004477"/>
    </source>
</evidence>
<name>A0A9P4NV64_9PEZI</name>
<evidence type="ECO:0000256" key="5">
    <source>
        <dbReference type="ARBA" id="ARBA00023136"/>
    </source>
</evidence>
<organism evidence="7 8">
    <name type="scientific">Tothia fuscella</name>
    <dbReference type="NCBI Taxonomy" id="1048955"/>
    <lineage>
        <taxon>Eukaryota</taxon>
        <taxon>Fungi</taxon>
        <taxon>Dikarya</taxon>
        <taxon>Ascomycota</taxon>
        <taxon>Pezizomycotina</taxon>
        <taxon>Dothideomycetes</taxon>
        <taxon>Pleosporomycetidae</taxon>
        <taxon>Venturiales</taxon>
        <taxon>Cylindrosympodiaceae</taxon>
        <taxon>Tothia</taxon>
    </lineage>
</organism>
<keyword evidence="5 6" id="KW-0472">Membrane</keyword>
<protein>
    <submittedName>
        <fullName evidence="7">Uncharacterized protein</fullName>
    </submittedName>
</protein>
<dbReference type="EMBL" id="MU007027">
    <property type="protein sequence ID" value="KAF2432212.1"/>
    <property type="molecule type" value="Genomic_DNA"/>
</dbReference>